<feature type="compositionally biased region" description="Basic residues" evidence="1">
    <location>
        <begin position="217"/>
        <end position="231"/>
    </location>
</feature>
<sequence length="246" mass="25627">MKDTLTAAPNLRLPQNLVGEENQGIRITRTVAPLTLIVGIVPLVPLRLVGLMVIIPPRVAVPQVGGTLLAVVEVILPAVMMTTMMTRTNLPPPVVEVAVLRVGLPAPAVVAAHPPVAVLVVAPVPVAPVMVPAVAPQVAVVAVVAEAAVDPALVAKTRRQAKTAAAAAPRKHPAPKPPDQPKTQPVIRPRPAVSPIKSRRKNPPTATGHPTAASSTRLHKMKKSPQPRTRYHTLGSLSGAQSCLLA</sequence>
<keyword evidence="2" id="KW-0472">Membrane</keyword>
<organism evidence="3 4">
    <name type="scientific">Corynebacterium matruchotii</name>
    <dbReference type="NCBI Taxonomy" id="43768"/>
    <lineage>
        <taxon>Bacteria</taxon>
        <taxon>Bacillati</taxon>
        <taxon>Actinomycetota</taxon>
        <taxon>Actinomycetes</taxon>
        <taxon>Mycobacteriales</taxon>
        <taxon>Corynebacteriaceae</taxon>
        <taxon>Corynebacterium</taxon>
    </lineage>
</organism>
<evidence type="ECO:0000313" key="3">
    <source>
        <dbReference type="EMBL" id="SPW24076.1"/>
    </source>
</evidence>
<protein>
    <submittedName>
        <fullName evidence="3">Uncharacterized protein</fullName>
    </submittedName>
</protein>
<feature type="region of interest" description="Disordered" evidence="1">
    <location>
        <begin position="160"/>
        <end position="246"/>
    </location>
</feature>
<evidence type="ECO:0000313" key="4">
    <source>
        <dbReference type="Proteomes" id="UP000249886"/>
    </source>
</evidence>
<feature type="transmembrane region" description="Helical" evidence="2">
    <location>
        <begin position="31"/>
        <end position="55"/>
    </location>
</feature>
<dbReference type="AlphaFoldDB" id="A0A8B4GU18"/>
<accession>A0A8B4GU18</accession>
<evidence type="ECO:0000256" key="2">
    <source>
        <dbReference type="SAM" id="Phobius"/>
    </source>
</evidence>
<keyword evidence="2" id="KW-1133">Transmembrane helix</keyword>
<dbReference type="Proteomes" id="UP000249886">
    <property type="component" value="Unassembled WGS sequence"/>
</dbReference>
<keyword evidence="2" id="KW-0812">Transmembrane</keyword>
<comment type="caution">
    <text evidence="3">The sequence shown here is derived from an EMBL/GenBank/DDBJ whole genome shotgun (WGS) entry which is preliminary data.</text>
</comment>
<reference evidence="3 4" key="1">
    <citation type="submission" date="2018-06" db="EMBL/GenBank/DDBJ databases">
        <authorList>
            <consortium name="Pathogen Informatics"/>
            <person name="Doyle S."/>
        </authorList>
    </citation>
    <scope>NUCLEOTIDE SEQUENCE [LARGE SCALE GENOMIC DNA]</scope>
    <source>
        <strain evidence="3 4">NCTC10254</strain>
    </source>
</reference>
<evidence type="ECO:0000256" key="1">
    <source>
        <dbReference type="SAM" id="MobiDB-lite"/>
    </source>
</evidence>
<feature type="transmembrane region" description="Helical" evidence="2">
    <location>
        <begin position="61"/>
        <end position="80"/>
    </location>
</feature>
<gene>
    <name evidence="3" type="ORF">NCTC10254_00441</name>
</gene>
<name>A0A8B4GU18_9CORY</name>
<proteinExistence type="predicted"/>
<feature type="compositionally biased region" description="Polar residues" evidence="1">
    <location>
        <begin position="235"/>
        <end position="246"/>
    </location>
</feature>
<dbReference type="EMBL" id="UARK01000001">
    <property type="protein sequence ID" value="SPW24076.1"/>
    <property type="molecule type" value="Genomic_DNA"/>
</dbReference>